<reference evidence="1" key="1">
    <citation type="submission" date="2013-02" db="EMBL/GenBank/DDBJ databases">
        <title>Comparative genomics of Borrelia species.</title>
        <authorList>
            <person name="Schwan T.G."/>
            <person name="Raffel S.J."/>
            <person name="Porcella S.F."/>
        </authorList>
    </citation>
    <scope>NUCLEOTIDE SEQUENCE</scope>
    <source>
        <strain evidence="1">FR64b</strain>
        <plasmid evidence="1">unnamed</plasmid>
    </source>
</reference>
<dbReference type="HOGENOM" id="CLU_2286034_0_0_12"/>
<geneLocation type="plasmid" evidence="1">
    <name>unnamed</name>
</geneLocation>
<dbReference type="AlphaFoldDB" id="W5SFS9"/>
<sequence>MMKNKKEIKFPVKKKKSLREVDMEIEEFIDQVDANMEQMDRDFKEFKRRYGEDKSFDDWMAYEEKEKRIKERKLYSKIEHLSFNFKKELSKK</sequence>
<keyword evidence="1" id="KW-0614">Plasmid</keyword>
<name>W5SFS9_9SPIR</name>
<gene>
    <name evidence="1" type="ORF">BOM_1401</name>
</gene>
<dbReference type="EMBL" id="CP004246">
    <property type="protein sequence ID" value="AHH05944.1"/>
    <property type="molecule type" value="Genomic_DNA"/>
</dbReference>
<evidence type="ECO:0000313" key="1">
    <source>
        <dbReference type="EMBL" id="AHH05944.1"/>
    </source>
</evidence>
<proteinExistence type="predicted"/>
<protein>
    <submittedName>
        <fullName evidence="1">Uncharacterized protein</fullName>
    </submittedName>
</protein>
<organism evidence="1">
    <name type="scientific">Borrelia miyamotoi FR64b</name>
    <dbReference type="NCBI Taxonomy" id="1292392"/>
    <lineage>
        <taxon>Bacteria</taxon>
        <taxon>Pseudomonadati</taxon>
        <taxon>Spirochaetota</taxon>
        <taxon>Spirochaetia</taxon>
        <taxon>Spirochaetales</taxon>
        <taxon>Borreliaceae</taxon>
        <taxon>Borrelia</taxon>
    </lineage>
</organism>
<accession>W5SFS9</accession>